<dbReference type="PANTHER" id="PTHR37975:SF3">
    <property type="entry name" value="FLYWCH TRANSCRIPTION FACTOR 3"/>
    <property type="match status" value="1"/>
</dbReference>
<evidence type="ECO:0000256" key="4">
    <source>
        <dbReference type="SAM" id="Coils"/>
    </source>
</evidence>
<feature type="coiled-coil region" evidence="4">
    <location>
        <begin position="36"/>
        <end position="64"/>
    </location>
</feature>
<dbReference type="Gene3D" id="2.20.25.240">
    <property type="match status" value="1"/>
</dbReference>
<dbReference type="GO" id="GO:0045892">
    <property type="term" value="P:negative regulation of DNA-templated transcription"/>
    <property type="evidence" value="ECO:0007669"/>
    <property type="project" value="TreeGrafter"/>
</dbReference>
<dbReference type="EMBL" id="WUAV01000004">
    <property type="protein sequence ID" value="KAF1756837.1"/>
    <property type="molecule type" value="Genomic_DNA"/>
</dbReference>
<dbReference type="PANTHER" id="PTHR37975">
    <property type="entry name" value="FLYWCH ZINC FINGER TRANSCRIPTION FACTOR HOMOLOG"/>
    <property type="match status" value="1"/>
</dbReference>
<name>A0A6A5GNM8_CAERE</name>
<evidence type="ECO:0000313" key="7">
    <source>
        <dbReference type="Proteomes" id="UP000483820"/>
    </source>
</evidence>
<evidence type="ECO:0000256" key="1">
    <source>
        <dbReference type="ARBA" id="ARBA00022723"/>
    </source>
</evidence>
<evidence type="ECO:0000313" key="6">
    <source>
        <dbReference type="EMBL" id="KAF1756837.1"/>
    </source>
</evidence>
<sequence>MDVAVPSSPAANLEWAKHFVAKMSNEQRQLLQQMYIADQEKKKKAREEELAKQQQAILDSLTRQIPITVDVVRATTPPESQASSSSSVVSCYGEEDHITVKDAVMGKLKNASRCVPNGSPKPYRPRTTRERVLFDSHLYVFDKCSYDSKKKFYRCEKKNTCPARLHTPFDSPRVIHKVQVHNHPPPATHDLSHWDIDYGKMRSGFIYLLVPKQSQGQAPSRANQMPHSLLLTPKSDFDGDRSEKSVTPTPMDFLTKLANQLDDKKVVSVKLPAKFSNLNQSEVFEIELALTKFLLSQHDLRNEFINYLTNIPTFFPNAPKNELILFVADFSVPDAPFHMLTVKERNEKSIRAAIMQYLKQVPTRALMVNVCARINVPLSQQMIDEWKTEEFIRLDFSKPNAWKVHRITKLHE</sequence>
<dbReference type="AlphaFoldDB" id="A0A6A5GNM8"/>
<proteinExistence type="predicted"/>
<keyword evidence="1" id="KW-0479">Metal-binding</keyword>
<dbReference type="GO" id="GO:0008270">
    <property type="term" value="F:zinc ion binding"/>
    <property type="evidence" value="ECO:0007669"/>
    <property type="project" value="UniProtKB-KW"/>
</dbReference>
<keyword evidence="2" id="KW-0863">Zinc-finger</keyword>
<keyword evidence="3" id="KW-0862">Zinc</keyword>
<dbReference type="InterPro" id="IPR007588">
    <property type="entry name" value="Znf_FLYWCH"/>
</dbReference>
<dbReference type="GeneID" id="9799392"/>
<evidence type="ECO:0000256" key="3">
    <source>
        <dbReference type="ARBA" id="ARBA00022833"/>
    </source>
</evidence>
<comment type="caution">
    <text evidence="6">The sequence shown here is derived from an EMBL/GenBank/DDBJ whole genome shotgun (WGS) entry which is preliminary data.</text>
</comment>
<dbReference type="RefSeq" id="XP_003101239.2">
    <property type="nucleotide sequence ID" value="XM_003101191.2"/>
</dbReference>
<dbReference type="GO" id="GO:0005634">
    <property type="term" value="C:nucleus"/>
    <property type="evidence" value="ECO:0007669"/>
    <property type="project" value="TreeGrafter"/>
</dbReference>
<dbReference type="Proteomes" id="UP000483820">
    <property type="component" value="Chromosome IV"/>
</dbReference>
<evidence type="ECO:0000259" key="5">
    <source>
        <dbReference type="Pfam" id="PF04500"/>
    </source>
</evidence>
<reference evidence="6 7" key="1">
    <citation type="submission" date="2019-12" db="EMBL/GenBank/DDBJ databases">
        <title>Chromosome-level assembly of the Caenorhabditis remanei genome.</title>
        <authorList>
            <person name="Teterina A.A."/>
            <person name="Willis J.H."/>
            <person name="Phillips P.C."/>
        </authorList>
    </citation>
    <scope>NUCLEOTIDE SEQUENCE [LARGE SCALE GENOMIC DNA]</scope>
    <source>
        <strain evidence="6 7">PX506</strain>
        <tissue evidence="6">Whole organism</tissue>
    </source>
</reference>
<dbReference type="KEGG" id="crq:GCK72_013291"/>
<dbReference type="GO" id="GO:0003700">
    <property type="term" value="F:DNA-binding transcription factor activity"/>
    <property type="evidence" value="ECO:0007669"/>
    <property type="project" value="TreeGrafter"/>
</dbReference>
<protein>
    <recommendedName>
        <fullName evidence="5">FLYWCH-type domain-containing protein</fullName>
    </recommendedName>
</protein>
<dbReference type="CTD" id="9799392"/>
<dbReference type="InterPro" id="IPR052887">
    <property type="entry name" value="FLYWCH-type_ZF"/>
</dbReference>
<gene>
    <name evidence="6" type="ORF">GCK72_013291</name>
</gene>
<accession>A0A6A5GNM8</accession>
<dbReference type="Pfam" id="PF04500">
    <property type="entry name" value="FLYWCH"/>
    <property type="match status" value="1"/>
</dbReference>
<dbReference type="GO" id="GO:0043565">
    <property type="term" value="F:sequence-specific DNA binding"/>
    <property type="evidence" value="ECO:0007669"/>
    <property type="project" value="TreeGrafter"/>
</dbReference>
<organism evidence="6 7">
    <name type="scientific">Caenorhabditis remanei</name>
    <name type="common">Caenorhabditis vulgaris</name>
    <dbReference type="NCBI Taxonomy" id="31234"/>
    <lineage>
        <taxon>Eukaryota</taxon>
        <taxon>Metazoa</taxon>
        <taxon>Ecdysozoa</taxon>
        <taxon>Nematoda</taxon>
        <taxon>Chromadorea</taxon>
        <taxon>Rhabditida</taxon>
        <taxon>Rhabditina</taxon>
        <taxon>Rhabditomorpha</taxon>
        <taxon>Rhabditoidea</taxon>
        <taxon>Rhabditidae</taxon>
        <taxon>Peloderinae</taxon>
        <taxon>Caenorhabditis</taxon>
    </lineage>
</organism>
<feature type="domain" description="FLYWCH-type" evidence="5">
    <location>
        <begin position="123"/>
        <end position="183"/>
    </location>
</feature>
<evidence type="ECO:0000256" key="2">
    <source>
        <dbReference type="ARBA" id="ARBA00022771"/>
    </source>
</evidence>
<keyword evidence="4" id="KW-0175">Coiled coil</keyword>